<dbReference type="FunFam" id="3.40.140.10:FF:000008">
    <property type="entry name" value="Cytidine deaminase"/>
    <property type="match status" value="1"/>
</dbReference>
<evidence type="ECO:0000256" key="5">
    <source>
        <dbReference type="ARBA" id="ARBA00022723"/>
    </source>
</evidence>
<comment type="caution">
    <text evidence="14">The sequence shown here is derived from an EMBL/GenBank/DDBJ whole genome shotgun (WGS) entry which is preliminary data.</text>
</comment>
<dbReference type="InterPro" id="IPR006262">
    <property type="entry name" value="Cyt_deam_tetra"/>
</dbReference>
<feature type="binding site" evidence="11">
    <location>
        <position position="90"/>
    </location>
    <ligand>
        <name>Zn(2+)</name>
        <dbReference type="ChEBI" id="CHEBI:29105"/>
        <note>catalytic</note>
    </ligand>
</feature>
<keyword evidence="6 12" id="KW-0378">Hydrolase</keyword>
<dbReference type="PROSITE" id="PS51747">
    <property type="entry name" value="CYT_DCMP_DEAMINASES_2"/>
    <property type="match status" value="1"/>
</dbReference>
<dbReference type="Proteomes" id="UP000593565">
    <property type="component" value="Unassembled WGS sequence"/>
</dbReference>
<evidence type="ECO:0000256" key="8">
    <source>
        <dbReference type="ARBA" id="ARBA00032005"/>
    </source>
</evidence>
<comment type="catalytic activity">
    <reaction evidence="9 12">
        <text>cytidine + H2O + H(+) = uridine + NH4(+)</text>
        <dbReference type="Rhea" id="RHEA:16069"/>
        <dbReference type="ChEBI" id="CHEBI:15377"/>
        <dbReference type="ChEBI" id="CHEBI:15378"/>
        <dbReference type="ChEBI" id="CHEBI:16704"/>
        <dbReference type="ChEBI" id="CHEBI:17562"/>
        <dbReference type="ChEBI" id="CHEBI:28938"/>
        <dbReference type="EC" id="3.5.4.5"/>
    </reaction>
</comment>
<dbReference type="GO" id="GO:0008270">
    <property type="term" value="F:zinc ion binding"/>
    <property type="evidence" value="ECO:0007669"/>
    <property type="project" value="UniProtKB-UniRule"/>
</dbReference>
<dbReference type="PANTHER" id="PTHR11644:SF24">
    <property type="entry name" value="CYTIDINE DEAMINASE"/>
    <property type="match status" value="1"/>
</dbReference>
<dbReference type="PANTHER" id="PTHR11644">
    <property type="entry name" value="CYTIDINE DEAMINASE"/>
    <property type="match status" value="1"/>
</dbReference>
<dbReference type="GO" id="GO:0072527">
    <property type="term" value="P:pyrimidine-containing compound metabolic process"/>
    <property type="evidence" value="ECO:0007669"/>
    <property type="project" value="UniProtKB-ARBA"/>
</dbReference>
<keyword evidence="7 11" id="KW-0862">Zinc</keyword>
<evidence type="ECO:0000313" key="14">
    <source>
        <dbReference type="EMBL" id="KAF4078560.1"/>
    </source>
</evidence>
<feature type="binding site" evidence="11">
    <location>
        <position position="124"/>
    </location>
    <ligand>
        <name>Zn(2+)</name>
        <dbReference type="ChEBI" id="CHEBI:29105"/>
        <note>catalytic</note>
    </ligand>
</feature>
<dbReference type="GO" id="GO:0005829">
    <property type="term" value="C:cytosol"/>
    <property type="evidence" value="ECO:0007669"/>
    <property type="project" value="TreeGrafter"/>
</dbReference>
<dbReference type="SUPFAM" id="SSF53927">
    <property type="entry name" value="Cytidine deaminase-like"/>
    <property type="match status" value="1"/>
</dbReference>
<comment type="catalytic activity">
    <reaction evidence="12">
        <text>2'-deoxycytidine + H2O + H(+) = 2'-deoxyuridine + NH4(+)</text>
        <dbReference type="Rhea" id="RHEA:13433"/>
        <dbReference type="ChEBI" id="CHEBI:15377"/>
        <dbReference type="ChEBI" id="CHEBI:15378"/>
        <dbReference type="ChEBI" id="CHEBI:15698"/>
        <dbReference type="ChEBI" id="CHEBI:16450"/>
        <dbReference type="ChEBI" id="CHEBI:28938"/>
        <dbReference type="EC" id="3.5.4.5"/>
    </reaction>
</comment>
<organism evidence="14 15">
    <name type="scientific">Ameiurus melas</name>
    <name type="common">Black bullhead</name>
    <name type="synonym">Silurus melas</name>
    <dbReference type="NCBI Taxonomy" id="219545"/>
    <lineage>
        <taxon>Eukaryota</taxon>
        <taxon>Metazoa</taxon>
        <taxon>Chordata</taxon>
        <taxon>Craniata</taxon>
        <taxon>Vertebrata</taxon>
        <taxon>Euteleostomi</taxon>
        <taxon>Actinopterygii</taxon>
        <taxon>Neopterygii</taxon>
        <taxon>Teleostei</taxon>
        <taxon>Ostariophysi</taxon>
        <taxon>Siluriformes</taxon>
        <taxon>Ictaluridae</taxon>
        <taxon>Ameiurus</taxon>
    </lineage>
</organism>
<evidence type="ECO:0000256" key="12">
    <source>
        <dbReference type="RuleBase" id="RU364006"/>
    </source>
</evidence>
<keyword evidence="5 11" id="KW-0479">Metal-binding</keyword>
<evidence type="ECO:0000313" key="15">
    <source>
        <dbReference type="Proteomes" id="UP000593565"/>
    </source>
</evidence>
<gene>
    <name evidence="14" type="ORF">AMELA_G00200370</name>
</gene>
<feature type="active site" description="Proton donor" evidence="10">
    <location>
        <position position="92"/>
    </location>
</feature>
<dbReference type="OrthoDB" id="414540at2759"/>
<dbReference type="Gene3D" id="3.40.140.10">
    <property type="entry name" value="Cytidine Deaminase, domain 2"/>
    <property type="match status" value="1"/>
</dbReference>
<name>A0A7J6A6Z5_AMEME</name>
<evidence type="ECO:0000256" key="9">
    <source>
        <dbReference type="ARBA" id="ARBA00049558"/>
    </source>
</evidence>
<dbReference type="NCBIfam" id="TIGR01354">
    <property type="entry name" value="cyt_deam_tetra"/>
    <property type="match status" value="1"/>
</dbReference>
<evidence type="ECO:0000256" key="10">
    <source>
        <dbReference type="PIRSR" id="PIRSR606262-1"/>
    </source>
</evidence>
<evidence type="ECO:0000256" key="11">
    <source>
        <dbReference type="PIRSR" id="PIRSR606262-3"/>
    </source>
</evidence>
<evidence type="ECO:0000256" key="3">
    <source>
        <dbReference type="ARBA" id="ARBA00006576"/>
    </source>
</evidence>
<dbReference type="InterPro" id="IPR050202">
    <property type="entry name" value="Cyt/Deoxycyt_deaminase"/>
</dbReference>
<comment type="cofactor">
    <cofactor evidence="1 11 12">
        <name>Zn(2+)</name>
        <dbReference type="ChEBI" id="CHEBI:29105"/>
    </cofactor>
</comment>
<dbReference type="InterPro" id="IPR002125">
    <property type="entry name" value="CMP_dCMP_dom"/>
</dbReference>
<evidence type="ECO:0000256" key="4">
    <source>
        <dbReference type="ARBA" id="ARBA00012783"/>
    </source>
</evidence>
<dbReference type="CDD" id="cd01283">
    <property type="entry name" value="cytidine_deaminase"/>
    <property type="match status" value="1"/>
</dbReference>
<dbReference type="EC" id="3.5.4.5" evidence="4 12"/>
<dbReference type="NCBIfam" id="NF004064">
    <property type="entry name" value="PRK05578.1"/>
    <property type="match status" value="1"/>
</dbReference>
<dbReference type="PROSITE" id="PS00903">
    <property type="entry name" value="CYT_DCMP_DEAMINASES_1"/>
    <property type="match status" value="1"/>
</dbReference>
<dbReference type="GO" id="GO:0004126">
    <property type="term" value="F:cytidine deaminase activity"/>
    <property type="evidence" value="ECO:0007669"/>
    <property type="project" value="UniProtKB-UniRule"/>
</dbReference>
<comment type="similarity">
    <text evidence="3 12">Belongs to the cytidine and deoxycytidylate deaminase family.</text>
</comment>
<evidence type="ECO:0000256" key="7">
    <source>
        <dbReference type="ARBA" id="ARBA00022833"/>
    </source>
</evidence>
<reference evidence="14 15" key="1">
    <citation type="submission" date="2020-02" db="EMBL/GenBank/DDBJ databases">
        <title>A chromosome-scale genome assembly of the black bullhead catfish (Ameiurus melas).</title>
        <authorList>
            <person name="Wen M."/>
            <person name="Zham M."/>
            <person name="Cabau C."/>
            <person name="Klopp C."/>
            <person name="Donnadieu C."/>
            <person name="Roques C."/>
            <person name="Bouchez O."/>
            <person name="Lampietro C."/>
            <person name="Jouanno E."/>
            <person name="Herpin A."/>
            <person name="Louis A."/>
            <person name="Berthelot C."/>
            <person name="Parey E."/>
            <person name="Roest-Crollius H."/>
            <person name="Braasch I."/>
            <person name="Postlethwait J."/>
            <person name="Robinson-Rechavi M."/>
            <person name="Echchiki A."/>
            <person name="Begum T."/>
            <person name="Montfort J."/>
            <person name="Schartl M."/>
            <person name="Bobe J."/>
            <person name="Guiguen Y."/>
        </authorList>
    </citation>
    <scope>NUCLEOTIDE SEQUENCE [LARGE SCALE GENOMIC DNA]</scope>
    <source>
        <strain evidence="14">M_S1</strain>
        <tissue evidence="14">Blood</tissue>
    </source>
</reference>
<sequence>MLKSTHTYTFSSAWSVLEQESLHWILSLDVNIMAKINSSPEDLIITAQEAKEFSYSPYSKFRVGAALLTHDGTVFTGCNVENVCLTLGICAEKVAISKAVSAGHREFKAIAIASDMVDNFISPCGGCRQVMREFGLQWEVYMSKPDGSFIKMTVNDLLPESFGPEDLQKNIH</sequence>
<evidence type="ECO:0000256" key="6">
    <source>
        <dbReference type="ARBA" id="ARBA00022801"/>
    </source>
</evidence>
<feature type="binding site" evidence="11">
    <location>
        <position position="127"/>
    </location>
    <ligand>
        <name>Zn(2+)</name>
        <dbReference type="ChEBI" id="CHEBI:29105"/>
        <note>catalytic</note>
    </ligand>
</feature>
<comment type="function">
    <text evidence="2 12">This enzyme scavenges exogenous and endogenous cytidine and 2'-deoxycytidine for UMP synthesis.</text>
</comment>
<dbReference type="Pfam" id="PF00383">
    <property type="entry name" value="dCMP_cyt_deam_1"/>
    <property type="match status" value="1"/>
</dbReference>
<dbReference type="GO" id="GO:0055086">
    <property type="term" value="P:nucleobase-containing small molecule metabolic process"/>
    <property type="evidence" value="ECO:0007669"/>
    <property type="project" value="UniProtKB-ARBA"/>
</dbReference>
<evidence type="ECO:0000256" key="2">
    <source>
        <dbReference type="ARBA" id="ARBA00003949"/>
    </source>
</evidence>
<evidence type="ECO:0000259" key="13">
    <source>
        <dbReference type="PROSITE" id="PS51747"/>
    </source>
</evidence>
<feature type="domain" description="CMP/dCMP-type deaminase" evidence="13">
    <location>
        <begin position="38"/>
        <end position="165"/>
    </location>
</feature>
<dbReference type="InterPro" id="IPR016192">
    <property type="entry name" value="APOBEC/CMP_deaminase_Zn-bd"/>
</dbReference>
<keyword evidence="15" id="KW-1185">Reference proteome</keyword>
<dbReference type="EMBL" id="JAAGNN010000017">
    <property type="protein sequence ID" value="KAF4078560.1"/>
    <property type="molecule type" value="Genomic_DNA"/>
</dbReference>
<proteinExistence type="inferred from homology"/>
<evidence type="ECO:0000256" key="1">
    <source>
        <dbReference type="ARBA" id="ARBA00001947"/>
    </source>
</evidence>
<dbReference type="AlphaFoldDB" id="A0A7J6A6Z5"/>
<protein>
    <recommendedName>
        <fullName evidence="4 12">Cytidine deaminase</fullName>
        <ecNumber evidence="4 12">3.5.4.5</ecNumber>
    </recommendedName>
    <alternativeName>
        <fullName evidence="8 12">Cytidine aminohydrolase</fullName>
    </alternativeName>
</protein>
<dbReference type="InterPro" id="IPR016193">
    <property type="entry name" value="Cytidine_deaminase-like"/>
</dbReference>
<accession>A0A7J6A6Z5</accession>
<dbReference type="GO" id="GO:0042802">
    <property type="term" value="F:identical protein binding"/>
    <property type="evidence" value="ECO:0007669"/>
    <property type="project" value="UniProtKB-ARBA"/>
</dbReference>